<reference evidence="1 2" key="1">
    <citation type="submission" date="2023-12" db="EMBL/GenBank/DDBJ databases">
        <title>Description of new species of Mycobacterium terrae complex isolated from sewage at the Sao Paulo Zoological Park Foundation in Brazil.</title>
        <authorList>
            <person name="Romagnoli C.L."/>
            <person name="Conceicao E.C."/>
            <person name="Machado E."/>
            <person name="Barreto L.B.P.F."/>
            <person name="Sharma A."/>
            <person name="Silva N.M."/>
            <person name="Marques L.E."/>
            <person name="Juliana M.A."/>
            <person name="Lourenco M.C.S."/>
            <person name="Digiampietri L.A."/>
            <person name="Suffys P.N."/>
            <person name="Viana-Niero C."/>
        </authorList>
    </citation>
    <scope>NUCLEOTIDE SEQUENCE [LARGE SCALE GENOMIC DNA]</scope>
    <source>
        <strain evidence="1 2">MYC340</strain>
    </source>
</reference>
<evidence type="ECO:0000313" key="1">
    <source>
        <dbReference type="EMBL" id="MEB3029937.1"/>
    </source>
</evidence>
<accession>A0ABU5XQD5</accession>
<comment type="caution">
    <text evidence="1">The sequence shown here is derived from an EMBL/GenBank/DDBJ whole genome shotgun (WGS) entry which is preliminary data.</text>
</comment>
<sequence>MRDYRLTRRLRGLSDTDAAGGAADAAGGFGDALSGFDPFGFPGF</sequence>
<dbReference type="RefSeq" id="WP_329779845.1">
    <property type="nucleotide sequence ID" value="NZ_JAYJJU010000001.1"/>
</dbReference>
<gene>
    <name evidence="1" type="ORF">KV113_00070</name>
</gene>
<proteinExistence type="predicted"/>
<keyword evidence="2" id="KW-1185">Reference proteome</keyword>
<dbReference type="EMBL" id="JAYJJU010000001">
    <property type="protein sequence ID" value="MEB3029937.1"/>
    <property type="molecule type" value="Genomic_DNA"/>
</dbReference>
<evidence type="ECO:0000313" key="2">
    <source>
        <dbReference type="Proteomes" id="UP001298593"/>
    </source>
</evidence>
<dbReference type="Proteomes" id="UP001298593">
    <property type="component" value="Unassembled WGS sequence"/>
</dbReference>
<protein>
    <submittedName>
        <fullName evidence="1">Uncharacterized protein</fullName>
    </submittedName>
</protein>
<organism evidence="1 2">
    <name type="scientific">[Mycobacterium] nativiensis</name>
    <dbReference type="NCBI Taxonomy" id="2855503"/>
    <lineage>
        <taxon>Bacteria</taxon>
        <taxon>Bacillati</taxon>
        <taxon>Actinomycetota</taxon>
        <taxon>Actinomycetes</taxon>
        <taxon>Mycobacteriales</taxon>
        <taxon>Mycobacteriaceae</taxon>
        <taxon>Mycolicibacter</taxon>
    </lineage>
</organism>
<name>A0ABU5XQD5_9MYCO</name>